<keyword evidence="4" id="KW-1185">Reference proteome</keyword>
<evidence type="ECO:0000256" key="2">
    <source>
        <dbReference type="SAM" id="Phobius"/>
    </source>
</evidence>
<protein>
    <submittedName>
        <fullName evidence="3">Uncharacterized protein</fullName>
    </submittedName>
</protein>
<dbReference type="Proteomes" id="UP000704341">
    <property type="component" value="Unassembled WGS sequence"/>
</dbReference>
<comment type="caution">
    <text evidence="3">The sequence shown here is derived from an EMBL/GenBank/DDBJ whole genome shotgun (WGS) entry which is preliminary data.</text>
</comment>
<evidence type="ECO:0000313" key="3">
    <source>
        <dbReference type="EMBL" id="MBD5806436.1"/>
    </source>
</evidence>
<accession>A0ABR8P6X6</accession>
<sequence length="285" mass="31110">MTTRSELRAQREEENIPPTSPSEANHSPQHHIIFRLWGIVCLIVLSLALLINSTLLNANFVKGEITNSSLESVMLNQVNSTLTQYGISTSILKKSDTDKLITQAVDQVYAGEKINLDLTPVINSVNASVNSQLAQYGLSTSMLPAGGTSAVANNVNSMVNSQLNTPEVTQLIAGIKIAKTVVKILLVISLICLVILIVKSIWQHHAIASFSWICLIGGILYSGVLLAIHGTALQVGQQQPDFSPFITQVADAFQQRGFNYSFLMIGLGILLLLLRVGIRKWQERH</sequence>
<name>A0ABR8P6X6_9LACO</name>
<proteinExistence type="predicted"/>
<reference evidence="3 4" key="1">
    <citation type="submission" date="2018-07" db="EMBL/GenBank/DDBJ databases">
        <title>Phylogenomic Insights into understanding Host Adaptation of Lactobacillus reuteri by a novel species, Lactobacillus spp. M31.</title>
        <authorList>
            <person name="Sharma S."/>
            <person name="Patil P."/>
            <person name="Korpole S."/>
            <person name="Patil P.B."/>
        </authorList>
    </citation>
    <scope>NUCLEOTIDE SEQUENCE [LARGE SCALE GENOMIC DNA]</scope>
    <source>
        <strain evidence="3 4">M31</strain>
    </source>
</reference>
<feature type="transmembrane region" description="Helical" evidence="2">
    <location>
        <begin position="258"/>
        <end position="278"/>
    </location>
</feature>
<dbReference type="RefSeq" id="WP_191667938.1">
    <property type="nucleotide sequence ID" value="NZ_QORN01000017.1"/>
</dbReference>
<feature type="compositionally biased region" description="Basic and acidic residues" evidence="1">
    <location>
        <begin position="1"/>
        <end position="14"/>
    </location>
</feature>
<feature type="transmembrane region" description="Helical" evidence="2">
    <location>
        <begin position="180"/>
        <end position="198"/>
    </location>
</feature>
<evidence type="ECO:0000256" key="1">
    <source>
        <dbReference type="SAM" id="MobiDB-lite"/>
    </source>
</evidence>
<feature type="region of interest" description="Disordered" evidence="1">
    <location>
        <begin position="1"/>
        <end position="26"/>
    </location>
</feature>
<feature type="transmembrane region" description="Helical" evidence="2">
    <location>
        <begin position="32"/>
        <end position="51"/>
    </location>
</feature>
<keyword evidence="2" id="KW-1133">Transmembrane helix</keyword>
<organism evidence="3 4">
    <name type="scientific">Limosilactobacillus walteri</name>
    <dbReference type="NCBI Taxonomy" id="2268022"/>
    <lineage>
        <taxon>Bacteria</taxon>
        <taxon>Bacillati</taxon>
        <taxon>Bacillota</taxon>
        <taxon>Bacilli</taxon>
        <taxon>Lactobacillales</taxon>
        <taxon>Lactobacillaceae</taxon>
        <taxon>Limosilactobacillus</taxon>
    </lineage>
</organism>
<keyword evidence="2" id="KW-0472">Membrane</keyword>
<dbReference type="EMBL" id="QORN01000017">
    <property type="protein sequence ID" value="MBD5806436.1"/>
    <property type="molecule type" value="Genomic_DNA"/>
</dbReference>
<feature type="transmembrane region" description="Helical" evidence="2">
    <location>
        <begin position="210"/>
        <end position="232"/>
    </location>
</feature>
<keyword evidence="2" id="KW-0812">Transmembrane</keyword>
<evidence type="ECO:0000313" key="4">
    <source>
        <dbReference type="Proteomes" id="UP000704341"/>
    </source>
</evidence>
<gene>
    <name evidence="3" type="ORF">DTK66_04790</name>
</gene>